<evidence type="ECO:0000259" key="13">
    <source>
        <dbReference type="PROSITE" id="PS50042"/>
    </source>
</evidence>
<feature type="domain" description="Peptidase C39" evidence="16">
    <location>
        <begin position="314"/>
        <end position="433"/>
    </location>
</feature>
<dbReference type="OrthoDB" id="9762778at2"/>
<keyword evidence="7" id="KW-0788">Thiol protease</keyword>
<dbReference type="CDD" id="cd00038">
    <property type="entry name" value="CAP_ED"/>
    <property type="match status" value="2"/>
</dbReference>
<evidence type="ECO:0000256" key="10">
    <source>
        <dbReference type="ARBA" id="ARBA00023136"/>
    </source>
</evidence>
<dbReference type="PROSITE" id="PS50042">
    <property type="entry name" value="CNMP_BINDING_3"/>
    <property type="match status" value="2"/>
</dbReference>
<dbReference type="GO" id="GO:0015421">
    <property type="term" value="F:ABC-type oligopeptide transporter activity"/>
    <property type="evidence" value="ECO:0007669"/>
    <property type="project" value="TreeGrafter"/>
</dbReference>
<evidence type="ECO:0000256" key="4">
    <source>
        <dbReference type="ARBA" id="ARBA00022692"/>
    </source>
</evidence>
<feature type="transmembrane region" description="Helical" evidence="12">
    <location>
        <begin position="602"/>
        <end position="623"/>
    </location>
</feature>
<gene>
    <name evidence="17" type="ORF">DFP95_11969</name>
</gene>
<dbReference type="InterPro" id="IPR039421">
    <property type="entry name" value="Type_1_exporter"/>
</dbReference>
<dbReference type="Pfam" id="PF00664">
    <property type="entry name" value="ABC_membrane"/>
    <property type="match status" value="1"/>
</dbReference>
<keyword evidence="2" id="KW-0813">Transport</keyword>
<dbReference type="Gene3D" id="3.40.50.300">
    <property type="entry name" value="P-loop containing nucleotide triphosphate hydrolases"/>
    <property type="match status" value="1"/>
</dbReference>
<dbReference type="Pfam" id="PF03412">
    <property type="entry name" value="Peptidase_C39"/>
    <property type="match status" value="1"/>
</dbReference>
<dbReference type="SUPFAM" id="SSF90123">
    <property type="entry name" value="ABC transporter transmembrane region"/>
    <property type="match status" value="1"/>
</dbReference>
<feature type="transmembrane region" description="Helical" evidence="12">
    <location>
        <begin position="573"/>
        <end position="596"/>
    </location>
</feature>
<reference evidence="17 18" key="1">
    <citation type="submission" date="2018-07" db="EMBL/GenBank/DDBJ databases">
        <title>Genomic Encyclopedia of Type Strains, Phase III (KMG-III): the genomes of soil and plant-associated and newly described type strains.</title>
        <authorList>
            <person name="Whitman W."/>
        </authorList>
    </citation>
    <scope>NUCLEOTIDE SEQUENCE [LARGE SCALE GENOMIC DNA]</scope>
    <source>
        <strain evidence="17 18">CECT 8236</strain>
    </source>
</reference>
<feature type="domain" description="ABC transporter" evidence="14">
    <location>
        <begin position="779"/>
        <end position="1014"/>
    </location>
</feature>
<evidence type="ECO:0000313" key="18">
    <source>
        <dbReference type="Proteomes" id="UP000256869"/>
    </source>
</evidence>
<dbReference type="SMART" id="SM00100">
    <property type="entry name" value="cNMP"/>
    <property type="match status" value="2"/>
</dbReference>
<dbReference type="FunFam" id="3.40.50.300:FF:000299">
    <property type="entry name" value="ABC transporter ATP-binding protein/permease"/>
    <property type="match status" value="1"/>
</dbReference>
<comment type="subcellular location">
    <subcellularLocation>
        <location evidence="1">Cell membrane</location>
        <topology evidence="1">Multi-pass membrane protein</topology>
    </subcellularLocation>
</comment>
<evidence type="ECO:0000259" key="14">
    <source>
        <dbReference type="PROSITE" id="PS50893"/>
    </source>
</evidence>
<evidence type="ECO:0000313" key="17">
    <source>
        <dbReference type="EMBL" id="RED55134.1"/>
    </source>
</evidence>
<dbReference type="InterPro" id="IPR011527">
    <property type="entry name" value="ABC1_TM_dom"/>
</dbReference>
<evidence type="ECO:0000259" key="16">
    <source>
        <dbReference type="PROSITE" id="PS50990"/>
    </source>
</evidence>
<dbReference type="GO" id="GO:0008234">
    <property type="term" value="F:cysteine-type peptidase activity"/>
    <property type="evidence" value="ECO:0007669"/>
    <property type="project" value="UniProtKB-KW"/>
</dbReference>
<dbReference type="Pfam" id="PF00027">
    <property type="entry name" value="cNMP_binding"/>
    <property type="match status" value="2"/>
</dbReference>
<dbReference type="Proteomes" id="UP000256869">
    <property type="component" value="Unassembled WGS sequence"/>
</dbReference>
<keyword evidence="8 17" id="KW-0067">ATP-binding</keyword>
<evidence type="ECO:0000256" key="5">
    <source>
        <dbReference type="ARBA" id="ARBA00022741"/>
    </source>
</evidence>
<keyword evidence="18" id="KW-1185">Reference proteome</keyword>
<dbReference type="InterPro" id="IPR027417">
    <property type="entry name" value="P-loop_NTPase"/>
</dbReference>
<keyword evidence="7" id="KW-0645">Protease</keyword>
<dbReference type="InterPro" id="IPR000595">
    <property type="entry name" value="cNMP-bd_dom"/>
</dbReference>
<dbReference type="PROSITE" id="PS50893">
    <property type="entry name" value="ABC_TRANSPORTER_2"/>
    <property type="match status" value="1"/>
</dbReference>
<dbReference type="CDD" id="cd18568">
    <property type="entry name" value="ABC_6TM_HetC_like"/>
    <property type="match status" value="1"/>
</dbReference>
<evidence type="ECO:0000256" key="7">
    <source>
        <dbReference type="ARBA" id="ARBA00022807"/>
    </source>
</evidence>
<keyword evidence="11" id="KW-0010">Activator</keyword>
<keyword evidence="3" id="KW-1003">Cell membrane</keyword>
<feature type="transmembrane region" description="Helical" evidence="12">
    <location>
        <begin position="462"/>
        <end position="480"/>
    </location>
</feature>
<sequence length="1016" mass="113064">MIMETLFNRVSLFDIMSEEEKSLISQSLIAERYEMGQTIVQAGEQVSALYLIGSGQARRIKELPTGNLVNLGLLYPGEHFGESGLLHSNVMDMTIRASTEMWIWKLAKEEFNSLLKANPELDVYLNEYIANNTMQTFLLSSTVFSDMGSAALRSLLDKITVHRYSSGTNVFTEGDQGDSFYIVRSGQAEVMKESSGELLNRLGEGDFFGELSLLENSPRKASVRAVGDTTLFRLSKADFKELIDTYPLIKEAIIRITSNYNTSGIKMKTERMDHEIALQQRERSSPEGTAIPFARRVSDWLSHARWRRTPFVLQQSEMDCGPACLSMIGKFYGAALSINEIKSIAATSKSGTTLQGLADTAQALGFEANGKKASLDDLSNIRLPAIAHWKGNHYIVVYRVTRTHVIVADPAIGVEKLTREQFAEFWNGILLELRPTAALKEPGVRRSTLQRYTAYMKPHRRLLSIILLLSVAIQIVSLSLPVFTQKVIDLLLEDGQERMLSMIMLTMVVISLVNGFFSFARQWMVSKTALHIDLSMVEDFYKQILRLPLSFFNSRTVGDFLTRVNENEKIRNLLTTGFVSLTLDLITIIVYGSLMLIYNANLFLIVFAILPLYGVVIGVFSPLMRKNSRKQFQANAESNSATVEVVQHIATVKALTAEKSVFAQLMDKFTKTMELRLKGSLLWVSAETAGDLIRTFGTIAVLYFGSGYVLDGDMSTGELVAFTILLSTVTQAVSYMIQMLNDLMEVRISIERLDDVFQAPLEQAETDNRRGLVQVNGHIAFNNVSFRYEEEGNNVLQNVTLEILPGQTVALVGRSGSGKSTLAHLVMKLFVPASGTIRLDGFDVQSIDVLSLRQTVGVVQQETAIFRGTIRENIAYRMPDASHDEIENAAVLGGAHEFIRSLPLGYDTKIGEGGMRLSGGQSQRIAIARALLGNPSILIFDEATSSLDTESERAIQNNLAAIVKNRTTIIIAHRLNTVRHADRIFVLDRGTVAESGTHEELLQTKGLYYYLVSQQL</sequence>
<evidence type="ECO:0000256" key="11">
    <source>
        <dbReference type="ARBA" id="ARBA00023159"/>
    </source>
</evidence>
<dbReference type="InterPro" id="IPR003439">
    <property type="entry name" value="ABC_transporter-like_ATP-bd"/>
</dbReference>
<feature type="domain" description="Cyclic nucleotide-binding" evidence="13">
    <location>
        <begin position="143"/>
        <end position="243"/>
    </location>
</feature>
<dbReference type="Gene3D" id="2.60.120.10">
    <property type="entry name" value="Jelly Rolls"/>
    <property type="match status" value="2"/>
</dbReference>
<dbReference type="AlphaFoldDB" id="A0A3D9I053"/>
<dbReference type="CDD" id="cd02418">
    <property type="entry name" value="Peptidase_C39B"/>
    <property type="match status" value="1"/>
</dbReference>
<organism evidence="17 18">
    <name type="scientific">Cohnella lupini</name>
    <dbReference type="NCBI Taxonomy" id="1294267"/>
    <lineage>
        <taxon>Bacteria</taxon>
        <taxon>Bacillati</taxon>
        <taxon>Bacillota</taxon>
        <taxon>Bacilli</taxon>
        <taxon>Bacillales</taxon>
        <taxon>Paenibacillaceae</taxon>
        <taxon>Cohnella</taxon>
    </lineage>
</organism>
<dbReference type="InterPro" id="IPR005074">
    <property type="entry name" value="Peptidase_C39"/>
</dbReference>
<dbReference type="InterPro" id="IPR036640">
    <property type="entry name" value="ABC1_TM_sf"/>
</dbReference>
<dbReference type="InterPro" id="IPR018490">
    <property type="entry name" value="cNMP-bd_dom_sf"/>
</dbReference>
<evidence type="ECO:0000256" key="9">
    <source>
        <dbReference type="ARBA" id="ARBA00022989"/>
    </source>
</evidence>
<keyword evidence="5" id="KW-0547">Nucleotide-binding</keyword>
<evidence type="ECO:0000256" key="2">
    <source>
        <dbReference type="ARBA" id="ARBA00022448"/>
    </source>
</evidence>
<keyword evidence="9 12" id="KW-1133">Transmembrane helix</keyword>
<feature type="transmembrane region" description="Helical" evidence="12">
    <location>
        <begin position="719"/>
        <end position="737"/>
    </location>
</feature>
<evidence type="ECO:0000256" key="1">
    <source>
        <dbReference type="ARBA" id="ARBA00004651"/>
    </source>
</evidence>
<dbReference type="SMART" id="SM00382">
    <property type="entry name" value="AAA"/>
    <property type="match status" value="1"/>
</dbReference>
<dbReference type="InterPro" id="IPR017871">
    <property type="entry name" value="ABC_transporter-like_CS"/>
</dbReference>
<dbReference type="SUPFAM" id="SSF51206">
    <property type="entry name" value="cAMP-binding domain-like"/>
    <property type="match status" value="2"/>
</dbReference>
<evidence type="ECO:0000256" key="6">
    <source>
        <dbReference type="ARBA" id="ARBA00022801"/>
    </source>
</evidence>
<evidence type="ECO:0000256" key="8">
    <source>
        <dbReference type="ARBA" id="ARBA00022840"/>
    </source>
</evidence>
<evidence type="ECO:0000256" key="3">
    <source>
        <dbReference type="ARBA" id="ARBA00022475"/>
    </source>
</evidence>
<evidence type="ECO:0000256" key="12">
    <source>
        <dbReference type="SAM" id="Phobius"/>
    </source>
</evidence>
<dbReference type="PRINTS" id="PR00103">
    <property type="entry name" value="CAMPKINASE"/>
</dbReference>
<dbReference type="Pfam" id="PF00005">
    <property type="entry name" value="ABC_tran"/>
    <property type="match status" value="1"/>
</dbReference>
<keyword evidence="10 12" id="KW-0472">Membrane</keyword>
<dbReference type="PROSITE" id="PS50990">
    <property type="entry name" value="PEPTIDASE_C39"/>
    <property type="match status" value="1"/>
</dbReference>
<feature type="transmembrane region" description="Helical" evidence="12">
    <location>
        <begin position="500"/>
        <end position="520"/>
    </location>
</feature>
<proteinExistence type="predicted"/>
<protein>
    <submittedName>
        <fullName evidence="17">ATP-binding cassette subfamily B protein</fullName>
    </submittedName>
</protein>
<accession>A0A3D9I053</accession>
<dbReference type="PANTHER" id="PTHR43394">
    <property type="entry name" value="ATP-DEPENDENT PERMEASE MDL1, MITOCHONDRIAL"/>
    <property type="match status" value="1"/>
</dbReference>
<dbReference type="GO" id="GO:0016887">
    <property type="term" value="F:ATP hydrolysis activity"/>
    <property type="evidence" value="ECO:0007669"/>
    <property type="project" value="InterPro"/>
</dbReference>
<name>A0A3D9I053_9BACL</name>
<dbReference type="PROSITE" id="PS50929">
    <property type="entry name" value="ABC_TM1F"/>
    <property type="match status" value="1"/>
</dbReference>
<feature type="domain" description="ABC transmembrane type-1" evidence="15">
    <location>
        <begin position="465"/>
        <end position="745"/>
    </location>
</feature>
<keyword evidence="6" id="KW-0378">Hydrolase</keyword>
<dbReference type="PROSITE" id="PS00211">
    <property type="entry name" value="ABC_TRANSPORTER_1"/>
    <property type="match status" value="1"/>
</dbReference>
<dbReference type="Gene3D" id="1.20.1560.10">
    <property type="entry name" value="ABC transporter type 1, transmembrane domain"/>
    <property type="match status" value="1"/>
</dbReference>
<dbReference type="Gene3D" id="3.90.70.10">
    <property type="entry name" value="Cysteine proteinases"/>
    <property type="match status" value="1"/>
</dbReference>
<dbReference type="SUPFAM" id="SSF52540">
    <property type="entry name" value="P-loop containing nucleoside triphosphate hydrolases"/>
    <property type="match status" value="1"/>
</dbReference>
<dbReference type="GO" id="GO:0005524">
    <property type="term" value="F:ATP binding"/>
    <property type="evidence" value="ECO:0007669"/>
    <property type="project" value="UniProtKB-KW"/>
</dbReference>
<dbReference type="GO" id="GO:0005886">
    <property type="term" value="C:plasma membrane"/>
    <property type="evidence" value="ECO:0007669"/>
    <property type="project" value="UniProtKB-SubCell"/>
</dbReference>
<evidence type="ECO:0000259" key="15">
    <source>
        <dbReference type="PROSITE" id="PS50929"/>
    </source>
</evidence>
<dbReference type="GO" id="GO:0006508">
    <property type="term" value="P:proteolysis"/>
    <property type="evidence" value="ECO:0007669"/>
    <property type="project" value="InterPro"/>
</dbReference>
<dbReference type="EMBL" id="QRDY01000019">
    <property type="protein sequence ID" value="RED55134.1"/>
    <property type="molecule type" value="Genomic_DNA"/>
</dbReference>
<comment type="caution">
    <text evidence="17">The sequence shown here is derived from an EMBL/GenBank/DDBJ whole genome shotgun (WGS) entry which is preliminary data.</text>
</comment>
<keyword evidence="4 12" id="KW-0812">Transmembrane</keyword>
<dbReference type="PANTHER" id="PTHR43394:SF1">
    <property type="entry name" value="ATP-BINDING CASSETTE SUB-FAMILY B MEMBER 10, MITOCHONDRIAL"/>
    <property type="match status" value="1"/>
</dbReference>
<dbReference type="InterPro" id="IPR003593">
    <property type="entry name" value="AAA+_ATPase"/>
</dbReference>
<feature type="domain" description="Cyclic nucleotide-binding" evidence="13">
    <location>
        <begin position="12"/>
        <end position="132"/>
    </location>
</feature>
<dbReference type="InterPro" id="IPR014710">
    <property type="entry name" value="RmlC-like_jellyroll"/>
</dbReference>